<feature type="region of interest" description="Disordered" evidence="1">
    <location>
        <begin position="257"/>
        <end position="313"/>
    </location>
</feature>
<dbReference type="AlphaFoldDB" id="A0A6B9V892"/>
<evidence type="ECO:0000259" key="2">
    <source>
        <dbReference type="Pfam" id="PF03732"/>
    </source>
</evidence>
<reference evidence="3 4" key="1">
    <citation type="submission" date="2020-01" db="EMBL/GenBank/DDBJ databases">
        <title>Genome sequence of Arachis hypogaea, cultivar Shitouqi.</title>
        <authorList>
            <person name="Zhuang W."/>
            <person name="Chen H."/>
            <person name="Varshney R."/>
            <person name="Wang D."/>
            <person name="Ming R."/>
        </authorList>
    </citation>
    <scope>NUCLEOTIDE SEQUENCE [LARGE SCALE GENOMIC DNA]</scope>
    <source>
        <tissue evidence="3">Young leaf</tissue>
    </source>
</reference>
<evidence type="ECO:0000256" key="1">
    <source>
        <dbReference type="SAM" id="MobiDB-lite"/>
    </source>
</evidence>
<dbReference type="PANTHER" id="PTHR33223:SF11">
    <property type="entry name" value="ELEMENT PROTEIN, PUTATIVE-RELATED"/>
    <property type="match status" value="1"/>
</dbReference>
<dbReference type="EMBL" id="CP031001">
    <property type="protein sequence ID" value="QHN77966.1"/>
    <property type="molecule type" value="Genomic_DNA"/>
</dbReference>
<feature type="domain" description="Retrotransposon gag" evidence="2">
    <location>
        <begin position="43"/>
        <end position="135"/>
    </location>
</feature>
<dbReference type="InterPro" id="IPR005162">
    <property type="entry name" value="Retrotrans_gag_dom"/>
</dbReference>
<evidence type="ECO:0000313" key="3">
    <source>
        <dbReference type="EMBL" id="QHN77966.1"/>
    </source>
</evidence>
<dbReference type="PANTHER" id="PTHR33223">
    <property type="entry name" value="CCHC-TYPE DOMAIN-CONTAINING PROTEIN"/>
    <property type="match status" value="1"/>
</dbReference>
<dbReference type="Pfam" id="PF03732">
    <property type="entry name" value="Retrotrans_gag"/>
    <property type="match status" value="1"/>
</dbReference>
<gene>
    <name evidence="3" type="ORF">DS421_19g657420</name>
</gene>
<name>A0A6B9V892_ARAHY</name>
<proteinExistence type="predicted"/>
<dbReference type="Proteomes" id="UP000464620">
    <property type="component" value="Chromosome B09"/>
</dbReference>
<organism evidence="3 4">
    <name type="scientific">Arachis hypogaea</name>
    <name type="common">Peanut</name>
    <dbReference type="NCBI Taxonomy" id="3818"/>
    <lineage>
        <taxon>Eukaryota</taxon>
        <taxon>Viridiplantae</taxon>
        <taxon>Streptophyta</taxon>
        <taxon>Embryophyta</taxon>
        <taxon>Tracheophyta</taxon>
        <taxon>Spermatophyta</taxon>
        <taxon>Magnoliopsida</taxon>
        <taxon>eudicotyledons</taxon>
        <taxon>Gunneridae</taxon>
        <taxon>Pentapetalae</taxon>
        <taxon>rosids</taxon>
        <taxon>fabids</taxon>
        <taxon>Fabales</taxon>
        <taxon>Fabaceae</taxon>
        <taxon>Papilionoideae</taxon>
        <taxon>50 kb inversion clade</taxon>
        <taxon>dalbergioids sensu lato</taxon>
        <taxon>Dalbergieae</taxon>
        <taxon>Pterocarpus clade</taxon>
        <taxon>Arachis</taxon>
    </lineage>
</organism>
<protein>
    <submittedName>
        <fullName evidence="3">Retrotransposon gag protein</fullName>
    </submittedName>
</protein>
<sequence>MQQNCKFHGLPSEDPFQFLTEFLQICDTVKTNGVDPKVYRLMLFPFAVRDRARIWLNSQPKDSLNSWDKLVTAFIAKFFPPQKLSKLRVDVQTFRQKEGESLYEAWERYKQLTKKCPSDMLSEWTILDIFYDGLSELAKMSLDTSAGGSIHLKKKPAEAQKLIDMVANNQFMYTSERNPVSNGMPQKKGVLEIDTLNAILAQNKILTQQVNMISQSLNGMQAASNSTQESSSEEEAYDPENPTIAKVNYMGEPYGNTYNPSWRNHPNLSWKDQQKPQQGFNNGGRNRFNSKPFPSSTQQKTESSEQDPSSLANIVSNLSQATLSFMN</sequence>
<feature type="compositionally biased region" description="Polar residues" evidence="1">
    <location>
        <begin position="257"/>
        <end position="278"/>
    </location>
</feature>
<feature type="compositionally biased region" description="Low complexity" evidence="1">
    <location>
        <begin position="279"/>
        <end position="301"/>
    </location>
</feature>
<evidence type="ECO:0000313" key="4">
    <source>
        <dbReference type="Proteomes" id="UP000464620"/>
    </source>
</evidence>
<accession>A0A6B9V892</accession>